<dbReference type="PANTHER" id="PTHR44169:SF6">
    <property type="entry name" value="NADPH-DEPENDENT 1-ACYLDIHYDROXYACETONE PHOSPHATE REDUCTASE"/>
    <property type="match status" value="1"/>
</dbReference>
<dbReference type="GO" id="GO:0016491">
    <property type="term" value="F:oxidoreductase activity"/>
    <property type="evidence" value="ECO:0007669"/>
    <property type="project" value="UniProtKB-KW"/>
</dbReference>
<dbReference type="EMBL" id="FNND01000004">
    <property type="protein sequence ID" value="SDW83511.1"/>
    <property type="molecule type" value="Genomic_DNA"/>
</dbReference>
<gene>
    <name evidence="5" type="ORF">SAMN05444420_104191</name>
</gene>
<dbReference type="Gene3D" id="3.40.50.720">
    <property type="entry name" value="NAD(P)-binding Rossmann-like Domain"/>
    <property type="match status" value="1"/>
</dbReference>
<dbReference type="PANTHER" id="PTHR44169">
    <property type="entry name" value="NADPH-DEPENDENT 1-ACYLDIHYDROXYACETONE PHOSPHATE REDUCTASE"/>
    <property type="match status" value="1"/>
</dbReference>
<dbReference type="OrthoDB" id="822355at2"/>
<evidence type="ECO:0000313" key="6">
    <source>
        <dbReference type="Proteomes" id="UP000182771"/>
    </source>
</evidence>
<evidence type="ECO:0000259" key="4">
    <source>
        <dbReference type="SMART" id="SM00822"/>
    </source>
</evidence>
<protein>
    <submittedName>
        <fullName evidence="5">Short-chain dehydrogenase</fullName>
    </submittedName>
</protein>
<dbReference type="InterPro" id="IPR002347">
    <property type="entry name" value="SDR_fam"/>
</dbReference>
<evidence type="ECO:0000256" key="3">
    <source>
        <dbReference type="RuleBase" id="RU000363"/>
    </source>
</evidence>
<dbReference type="CDD" id="cd05374">
    <property type="entry name" value="17beta-HSD-like_SDR_c"/>
    <property type="match status" value="1"/>
</dbReference>
<accession>A0A1H2WSG1</accession>
<keyword evidence="6" id="KW-1185">Reference proteome</keyword>
<proteinExistence type="inferred from homology"/>
<organism evidence="5 6">
    <name type="scientific">Capnocytophaga granulosa</name>
    <dbReference type="NCBI Taxonomy" id="45242"/>
    <lineage>
        <taxon>Bacteria</taxon>
        <taxon>Pseudomonadati</taxon>
        <taxon>Bacteroidota</taxon>
        <taxon>Flavobacteriia</taxon>
        <taxon>Flavobacteriales</taxon>
        <taxon>Flavobacteriaceae</taxon>
        <taxon>Capnocytophaga</taxon>
    </lineage>
</organism>
<comment type="caution">
    <text evidence="5">The sequence shown here is derived from an EMBL/GenBank/DDBJ whole genome shotgun (WGS) entry which is preliminary data.</text>
</comment>
<dbReference type="PRINTS" id="PR00081">
    <property type="entry name" value="GDHRDH"/>
</dbReference>
<evidence type="ECO:0000313" key="5">
    <source>
        <dbReference type="EMBL" id="SDW83511.1"/>
    </source>
</evidence>
<dbReference type="RefSeq" id="WP_016420807.1">
    <property type="nucleotide sequence ID" value="NZ_FNND01000004.1"/>
</dbReference>
<name>A0A1H2WSG1_9FLAO</name>
<feature type="domain" description="Ketoreductase" evidence="4">
    <location>
        <begin position="3"/>
        <end position="172"/>
    </location>
</feature>
<sequence length="265" mass="29057">MKDVVLITGATSGIGRATAELLSQKGYRVYGTARHIQAQPEGYTLLTMDVRDTASVAQAVEQIITLEKRIDVLINNAGVGITGAIEETPIEALENAFQTNVFGAIRVIQAVLPHMRAQQKGKVINITSVAAYMGLPFRGGYSASKGALQLLSESLRMETEQFGICFCTLAPGDVATDIASRRFHTPALEGSPYKQYAEALPLMNADVDNGLPAQELAQAIYSLLQKEHPKVHYIKGKALERLSVFLKKILPSKCFERLLKRHYRL</sequence>
<dbReference type="GeneID" id="85017288"/>
<comment type="similarity">
    <text evidence="1 3">Belongs to the short-chain dehydrogenases/reductases (SDR) family.</text>
</comment>
<dbReference type="SMART" id="SM00822">
    <property type="entry name" value="PKS_KR"/>
    <property type="match status" value="1"/>
</dbReference>
<dbReference type="InterPro" id="IPR020904">
    <property type="entry name" value="Sc_DH/Rdtase_CS"/>
</dbReference>
<dbReference type="InterPro" id="IPR036291">
    <property type="entry name" value="NAD(P)-bd_dom_sf"/>
</dbReference>
<reference evidence="5 6" key="1">
    <citation type="submission" date="2016-10" db="EMBL/GenBank/DDBJ databases">
        <authorList>
            <person name="Varghese N."/>
            <person name="Submissions S."/>
        </authorList>
    </citation>
    <scope>NUCLEOTIDE SEQUENCE [LARGE SCALE GENOMIC DNA]</scope>
    <source>
        <strain evidence="5 6">DSM 11449</strain>
    </source>
</reference>
<keyword evidence="2" id="KW-0560">Oxidoreductase</keyword>
<evidence type="ECO:0000256" key="2">
    <source>
        <dbReference type="ARBA" id="ARBA00023002"/>
    </source>
</evidence>
<evidence type="ECO:0000256" key="1">
    <source>
        <dbReference type="ARBA" id="ARBA00006484"/>
    </source>
</evidence>
<dbReference type="PROSITE" id="PS00061">
    <property type="entry name" value="ADH_SHORT"/>
    <property type="match status" value="1"/>
</dbReference>
<dbReference type="InterPro" id="IPR057326">
    <property type="entry name" value="KR_dom"/>
</dbReference>
<dbReference type="SUPFAM" id="SSF51735">
    <property type="entry name" value="NAD(P)-binding Rossmann-fold domains"/>
    <property type="match status" value="1"/>
</dbReference>
<dbReference type="Pfam" id="PF00106">
    <property type="entry name" value="adh_short"/>
    <property type="match status" value="1"/>
</dbReference>
<dbReference type="Proteomes" id="UP000182771">
    <property type="component" value="Unassembled WGS sequence"/>
</dbReference>
<dbReference type="AlphaFoldDB" id="A0A1H2WSG1"/>
<dbReference type="PRINTS" id="PR00080">
    <property type="entry name" value="SDRFAMILY"/>
</dbReference>